<comment type="caution">
    <text evidence="2">The sequence shown here is derived from an EMBL/GenBank/DDBJ whole genome shotgun (WGS) entry which is preliminary data.</text>
</comment>
<dbReference type="STRING" id="1798.AWC30_09000"/>
<dbReference type="InterPro" id="IPR027056">
    <property type="entry name" value="Gluconate_2DH_su3"/>
</dbReference>
<proteinExistence type="predicted"/>
<dbReference type="Proteomes" id="UP000193090">
    <property type="component" value="Unassembled WGS sequence"/>
</dbReference>
<protein>
    <recommendedName>
        <fullName evidence="4">Gluconate 2-dehydrogenase</fullName>
    </recommendedName>
</protein>
<evidence type="ECO:0000313" key="2">
    <source>
        <dbReference type="EMBL" id="ORX05587.1"/>
    </source>
</evidence>
<feature type="region of interest" description="Disordered" evidence="1">
    <location>
        <begin position="1"/>
        <end position="31"/>
    </location>
</feature>
<evidence type="ECO:0000313" key="3">
    <source>
        <dbReference type="Proteomes" id="UP000193090"/>
    </source>
</evidence>
<name>A0A1X2EKV3_9MYCO</name>
<dbReference type="AlphaFoldDB" id="A0A1X2EKV3"/>
<evidence type="ECO:0008006" key="4">
    <source>
        <dbReference type="Google" id="ProtNLM"/>
    </source>
</evidence>
<accession>A0A1X2EKV3</accession>
<dbReference type="OrthoDB" id="63962at2"/>
<reference evidence="2 3" key="1">
    <citation type="submission" date="2016-01" db="EMBL/GenBank/DDBJ databases">
        <title>The new phylogeny of the genus Mycobacterium.</title>
        <authorList>
            <person name="Tarcisio F."/>
            <person name="Conor M."/>
            <person name="Antonella G."/>
            <person name="Elisabetta G."/>
            <person name="Giulia F.S."/>
            <person name="Sara T."/>
            <person name="Anna F."/>
            <person name="Clotilde B."/>
            <person name="Roberto B."/>
            <person name="Veronica D.S."/>
            <person name="Fabio R."/>
            <person name="Monica P."/>
            <person name="Olivier J."/>
            <person name="Enrico T."/>
            <person name="Nicola S."/>
        </authorList>
    </citation>
    <scope>NUCLEOTIDE SEQUENCE [LARGE SCALE GENOMIC DNA]</scope>
    <source>
        <strain evidence="2 3">DSM 44153</strain>
    </source>
</reference>
<evidence type="ECO:0000256" key="1">
    <source>
        <dbReference type="SAM" id="MobiDB-lite"/>
    </source>
</evidence>
<gene>
    <name evidence="2" type="ORF">AWC30_09000</name>
</gene>
<dbReference type="RefSeq" id="WP_085109839.1">
    <property type="nucleotide sequence ID" value="NZ_JACKSN010000114.1"/>
</dbReference>
<organism evidence="2 3">
    <name type="scientific">Mycolicibacillus trivialis</name>
    <dbReference type="NCBI Taxonomy" id="1798"/>
    <lineage>
        <taxon>Bacteria</taxon>
        <taxon>Bacillati</taxon>
        <taxon>Actinomycetota</taxon>
        <taxon>Actinomycetes</taxon>
        <taxon>Mycobacteriales</taxon>
        <taxon>Mycobacteriaceae</taxon>
        <taxon>Mycolicibacillus</taxon>
    </lineage>
</organism>
<sequence length="255" mass="27877">MAEHPDIARGDHLPKRRPDRKPLHPSWLPRQRRGITPQMIGRYPDYDVLASADSWDDATREVVLARLEKPGPLRFFGAAAEPTLRAFCDTVLAQDSEPRVPVAEFVDAKLADGRLDGFQYADMPDDRDTWRLVLTGLDEAARDTGVASFADAGSQVRQDIVGRFADATLSGGSWDRLNVSRAWSVVMRAALSAFYSHPWAWNEIGFGGPAYPRGFMRLGGAGVREPFETRGATAEDPVAMLNDGDTGTGGAHGRG</sequence>
<dbReference type="Pfam" id="PF13618">
    <property type="entry name" value="Gluconate_2-dh3"/>
    <property type="match status" value="1"/>
</dbReference>
<dbReference type="EMBL" id="LQPZ01000018">
    <property type="protein sequence ID" value="ORX05587.1"/>
    <property type="molecule type" value="Genomic_DNA"/>
</dbReference>
<feature type="compositionally biased region" description="Basic and acidic residues" evidence="1">
    <location>
        <begin position="1"/>
        <end position="13"/>
    </location>
</feature>
<keyword evidence="3" id="KW-1185">Reference proteome</keyword>